<feature type="domain" description="Putative regulatory protein FmdB zinc ribbon" evidence="1">
    <location>
        <begin position="1"/>
        <end position="31"/>
    </location>
</feature>
<accession>A0ABT3CGK7</accession>
<dbReference type="EMBL" id="JACKTY010000033">
    <property type="protein sequence ID" value="MCV7228608.1"/>
    <property type="molecule type" value="Genomic_DNA"/>
</dbReference>
<dbReference type="InterPro" id="IPR013429">
    <property type="entry name" value="Regulatory_FmdB_Zinc_ribbon"/>
</dbReference>
<dbReference type="NCBIfam" id="TIGR02605">
    <property type="entry name" value="CxxC_CxxC_SSSS"/>
    <property type="match status" value="1"/>
</dbReference>
<dbReference type="Proteomes" id="UP001526201">
    <property type="component" value="Unassembled WGS sequence"/>
</dbReference>
<name>A0ABT3CGK7_9MYCO</name>
<evidence type="ECO:0000313" key="2">
    <source>
        <dbReference type="EMBL" id="MCV7228608.1"/>
    </source>
</evidence>
<organism evidence="2 3">
    <name type="scientific">Mycolicibacterium komossense</name>
    <dbReference type="NCBI Taxonomy" id="1779"/>
    <lineage>
        <taxon>Bacteria</taxon>
        <taxon>Bacillati</taxon>
        <taxon>Actinomycetota</taxon>
        <taxon>Actinomycetes</taxon>
        <taxon>Mycobacteriales</taxon>
        <taxon>Mycobacteriaceae</taxon>
        <taxon>Mycolicibacterium</taxon>
    </lineage>
</organism>
<gene>
    <name evidence="2" type="ORF">H7J73_21565</name>
</gene>
<sequence length="44" mass="4573">MPTYPYRCDSCGPFDLTRPMAAVAASEPCPAFGEADGGCSDCLV</sequence>
<evidence type="ECO:0000259" key="1">
    <source>
        <dbReference type="Pfam" id="PF09723"/>
    </source>
</evidence>
<protein>
    <recommendedName>
        <fullName evidence="1">Putative regulatory protein FmdB zinc ribbon domain-containing protein</fullName>
    </recommendedName>
</protein>
<reference evidence="2 3" key="1">
    <citation type="journal article" date="2022" name="BMC Genomics">
        <title>Comparative genome analysis of mycobacteria focusing on tRNA and non-coding RNA.</title>
        <authorList>
            <person name="Behra P.R.K."/>
            <person name="Pettersson B.M.F."/>
            <person name="Ramesh M."/>
            <person name="Das S."/>
            <person name="Dasgupta S."/>
            <person name="Kirsebom L.A."/>
        </authorList>
    </citation>
    <scope>NUCLEOTIDE SEQUENCE [LARGE SCALE GENOMIC DNA]</scope>
    <source>
        <strain evidence="2 3">DSM 44078</strain>
    </source>
</reference>
<comment type="caution">
    <text evidence="2">The sequence shown here is derived from an EMBL/GenBank/DDBJ whole genome shotgun (WGS) entry which is preliminary data.</text>
</comment>
<evidence type="ECO:0000313" key="3">
    <source>
        <dbReference type="Proteomes" id="UP001526201"/>
    </source>
</evidence>
<dbReference type="Pfam" id="PF09723">
    <property type="entry name" value="Zn_ribbon_8"/>
    <property type="match status" value="1"/>
</dbReference>
<proteinExistence type="predicted"/>
<keyword evidence="3" id="KW-1185">Reference proteome</keyword>